<dbReference type="RefSeq" id="WP_188753076.1">
    <property type="nucleotide sequence ID" value="NZ_BMIK01000018.1"/>
</dbReference>
<proteinExistence type="predicted"/>
<protein>
    <recommendedName>
        <fullName evidence="3">Trypsin-like peptidase domain-containing protein</fullName>
    </recommendedName>
</protein>
<comment type="caution">
    <text evidence="1">The sequence shown here is derived from an EMBL/GenBank/DDBJ whole genome shotgun (WGS) entry which is preliminary data.</text>
</comment>
<name>A0ABQ1ML33_9SPHI</name>
<accession>A0ABQ1ML33</accession>
<dbReference type="Proteomes" id="UP000597338">
    <property type="component" value="Unassembled WGS sequence"/>
</dbReference>
<sequence>MMRYEEYIPDLEFSKHPVNAMTAVRIMQFMDGLIRRGPSEWISLHSFVQKLWYAQVYFDESCYLAIIHESYHASGTVNVGKVDDDDMVTKARQLVDKIAYPDIPQIVEALGSDSYLFDKFTYVSRFTNNSLSFHHIQDVILDYLRRYVHPEMWRRNQSRVLAAIPTPPNYDIQKILNNIYVIESMSGIQGTCFHLANYGLVTCEHTVVDDSYVFKADDLKNKYPVKIFKKNEVIDLAIIQADGLALEDGLQIGDSDKVKLNDHMAVAGFPNHNYGDTGIFSPGLIVGFRMASSIRRMLVNTPLIGGNSGGPIIGEGNKVIGVAVTGADKMENAPLTENHGVIPISALNLL</sequence>
<organism evidence="1 2">
    <name type="scientific">Parapedobacter defluvii</name>
    <dbReference type="NCBI Taxonomy" id="2045106"/>
    <lineage>
        <taxon>Bacteria</taxon>
        <taxon>Pseudomonadati</taxon>
        <taxon>Bacteroidota</taxon>
        <taxon>Sphingobacteriia</taxon>
        <taxon>Sphingobacteriales</taxon>
        <taxon>Sphingobacteriaceae</taxon>
        <taxon>Parapedobacter</taxon>
    </lineage>
</organism>
<reference evidence="2" key="1">
    <citation type="journal article" date="2019" name="Int. J. Syst. Evol. Microbiol.">
        <title>The Global Catalogue of Microorganisms (GCM) 10K type strain sequencing project: providing services to taxonomists for standard genome sequencing and annotation.</title>
        <authorList>
            <consortium name="The Broad Institute Genomics Platform"/>
            <consortium name="The Broad Institute Genome Sequencing Center for Infectious Disease"/>
            <person name="Wu L."/>
            <person name="Ma J."/>
        </authorList>
    </citation>
    <scope>NUCLEOTIDE SEQUENCE [LARGE SCALE GENOMIC DNA]</scope>
    <source>
        <strain evidence="2">CGMCC 1.15342</strain>
    </source>
</reference>
<gene>
    <name evidence="1" type="ORF">GCM10011386_38270</name>
</gene>
<evidence type="ECO:0000313" key="1">
    <source>
        <dbReference type="EMBL" id="GGC42401.1"/>
    </source>
</evidence>
<evidence type="ECO:0000313" key="2">
    <source>
        <dbReference type="Proteomes" id="UP000597338"/>
    </source>
</evidence>
<evidence type="ECO:0008006" key="3">
    <source>
        <dbReference type="Google" id="ProtNLM"/>
    </source>
</evidence>
<dbReference type="SUPFAM" id="SSF50494">
    <property type="entry name" value="Trypsin-like serine proteases"/>
    <property type="match status" value="1"/>
</dbReference>
<dbReference type="Pfam" id="PF13365">
    <property type="entry name" value="Trypsin_2"/>
    <property type="match status" value="1"/>
</dbReference>
<keyword evidence="2" id="KW-1185">Reference proteome</keyword>
<dbReference type="InterPro" id="IPR009003">
    <property type="entry name" value="Peptidase_S1_PA"/>
</dbReference>
<dbReference type="EMBL" id="BMIK01000018">
    <property type="protein sequence ID" value="GGC42401.1"/>
    <property type="molecule type" value="Genomic_DNA"/>
</dbReference>
<dbReference type="Gene3D" id="2.40.10.120">
    <property type="match status" value="1"/>
</dbReference>